<feature type="region of interest" description="Disordered" evidence="1">
    <location>
        <begin position="1"/>
        <end position="21"/>
    </location>
</feature>
<evidence type="ECO:0000313" key="3">
    <source>
        <dbReference type="EMBL" id="TWT38225.1"/>
    </source>
</evidence>
<protein>
    <submittedName>
        <fullName evidence="3">Uncharacterized protein</fullName>
    </submittedName>
</protein>
<keyword evidence="2" id="KW-0812">Transmembrane</keyword>
<gene>
    <name evidence="3" type="ORF">KOR34_31940</name>
</gene>
<comment type="caution">
    <text evidence="3">The sequence shown here is derived from an EMBL/GenBank/DDBJ whole genome shotgun (WGS) entry which is preliminary data.</text>
</comment>
<accession>A0A5C5VK75</accession>
<keyword evidence="4" id="KW-1185">Reference proteome</keyword>
<dbReference type="RefSeq" id="WP_146565597.1">
    <property type="nucleotide sequence ID" value="NZ_SIHJ01000001.1"/>
</dbReference>
<dbReference type="EMBL" id="SIHJ01000001">
    <property type="protein sequence ID" value="TWT38225.1"/>
    <property type="molecule type" value="Genomic_DNA"/>
</dbReference>
<reference evidence="3 4" key="1">
    <citation type="submission" date="2019-02" db="EMBL/GenBank/DDBJ databases">
        <title>Deep-cultivation of Planctomycetes and their phenomic and genomic characterization uncovers novel biology.</title>
        <authorList>
            <person name="Wiegand S."/>
            <person name="Jogler M."/>
            <person name="Boedeker C."/>
            <person name="Pinto D."/>
            <person name="Vollmers J."/>
            <person name="Rivas-Marin E."/>
            <person name="Kohn T."/>
            <person name="Peeters S.H."/>
            <person name="Heuer A."/>
            <person name="Rast P."/>
            <person name="Oberbeckmann S."/>
            <person name="Bunk B."/>
            <person name="Jeske O."/>
            <person name="Meyerdierks A."/>
            <person name="Storesund J.E."/>
            <person name="Kallscheuer N."/>
            <person name="Luecker S."/>
            <person name="Lage O.M."/>
            <person name="Pohl T."/>
            <person name="Merkel B.J."/>
            <person name="Hornburger P."/>
            <person name="Mueller R.-W."/>
            <person name="Bruemmer F."/>
            <person name="Labrenz M."/>
            <person name="Spormann A.M."/>
            <person name="Op Den Camp H."/>
            <person name="Overmann J."/>
            <person name="Amann R."/>
            <person name="Jetten M.S.M."/>
            <person name="Mascher T."/>
            <person name="Medema M.H."/>
            <person name="Devos D.P."/>
            <person name="Kaster A.-K."/>
            <person name="Ovreas L."/>
            <person name="Rohde M."/>
            <person name="Galperin M.Y."/>
            <person name="Jogler C."/>
        </authorList>
    </citation>
    <scope>NUCLEOTIDE SEQUENCE [LARGE SCALE GENOMIC DNA]</scope>
    <source>
        <strain evidence="3 4">KOR34</strain>
    </source>
</reference>
<feature type="transmembrane region" description="Helical" evidence="2">
    <location>
        <begin position="70"/>
        <end position="89"/>
    </location>
</feature>
<name>A0A5C5VK75_9BACT</name>
<feature type="transmembrane region" description="Helical" evidence="2">
    <location>
        <begin position="137"/>
        <end position="158"/>
    </location>
</feature>
<organism evidence="3 4">
    <name type="scientific">Posidoniimonas corsicana</name>
    <dbReference type="NCBI Taxonomy" id="1938618"/>
    <lineage>
        <taxon>Bacteria</taxon>
        <taxon>Pseudomonadati</taxon>
        <taxon>Planctomycetota</taxon>
        <taxon>Planctomycetia</taxon>
        <taxon>Pirellulales</taxon>
        <taxon>Lacipirellulaceae</taxon>
        <taxon>Posidoniimonas</taxon>
    </lineage>
</organism>
<proteinExistence type="predicted"/>
<sequence>MIDPTNPYASPQAEERQPASAVESDDRRLAVDSKHLIVPFGAQFPDRCVKCNEPALGYKLRRDLAWHSPMIYLLLLLNILIYLVVAMAVRRKATVLVGLCPEHRSRRRWWQVVCTVLGVSAVAGLVAAAVLESGLLAIASVVLFVPTIVAAIITTPVVSAGCITDRHAEVRGCGREFLQALPGWDGALL</sequence>
<evidence type="ECO:0000313" key="4">
    <source>
        <dbReference type="Proteomes" id="UP000316714"/>
    </source>
</evidence>
<dbReference type="AlphaFoldDB" id="A0A5C5VK75"/>
<dbReference type="Proteomes" id="UP000316714">
    <property type="component" value="Unassembled WGS sequence"/>
</dbReference>
<evidence type="ECO:0000256" key="2">
    <source>
        <dbReference type="SAM" id="Phobius"/>
    </source>
</evidence>
<keyword evidence="2" id="KW-1133">Transmembrane helix</keyword>
<evidence type="ECO:0000256" key="1">
    <source>
        <dbReference type="SAM" id="MobiDB-lite"/>
    </source>
</evidence>
<feature type="transmembrane region" description="Helical" evidence="2">
    <location>
        <begin position="109"/>
        <end position="131"/>
    </location>
</feature>
<keyword evidence="2" id="KW-0472">Membrane</keyword>
<dbReference type="OrthoDB" id="285529at2"/>